<dbReference type="Proteomes" id="UP001516400">
    <property type="component" value="Unassembled WGS sequence"/>
</dbReference>
<dbReference type="AlphaFoldDB" id="A0ABD2P5R3"/>
<feature type="region of interest" description="Disordered" evidence="1">
    <location>
        <begin position="76"/>
        <end position="107"/>
    </location>
</feature>
<comment type="caution">
    <text evidence="2">The sequence shown here is derived from an EMBL/GenBank/DDBJ whole genome shotgun (WGS) entry which is preliminary data.</text>
</comment>
<evidence type="ECO:0000313" key="2">
    <source>
        <dbReference type="EMBL" id="KAL3286076.1"/>
    </source>
</evidence>
<evidence type="ECO:0000256" key="1">
    <source>
        <dbReference type="SAM" id="MobiDB-lite"/>
    </source>
</evidence>
<sequence>MEMMMQINQIDNLMIQPCQTTYVGVFIIPIENLGSIYINKLHRNIKTDLDQGINNQIDVGTVTELNAKNVFPQVTDEAPFGSNSGSPRCIEGVNDNIDQEKESNALE</sequence>
<gene>
    <name evidence="2" type="ORF">HHI36_000589</name>
</gene>
<dbReference type="EMBL" id="JABFTP020000185">
    <property type="protein sequence ID" value="KAL3286076.1"/>
    <property type="molecule type" value="Genomic_DNA"/>
</dbReference>
<feature type="compositionally biased region" description="Basic and acidic residues" evidence="1">
    <location>
        <begin position="98"/>
        <end position="107"/>
    </location>
</feature>
<name>A0ABD2P5R3_9CUCU</name>
<reference evidence="2 3" key="1">
    <citation type="journal article" date="2021" name="BMC Biol.">
        <title>Horizontally acquired antibacterial genes associated with adaptive radiation of ladybird beetles.</title>
        <authorList>
            <person name="Li H.S."/>
            <person name="Tang X.F."/>
            <person name="Huang Y.H."/>
            <person name="Xu Z.Y."/>
            <person name="Chen M.L."/>
            <person name="Du X.Y."/>
            <person name="Qiu B.Y."/>
            <person name="Chen P.T."/>
            <person name="Zhang W."/>
            <person name="Slipinski A."/>
            <person name="Escalona H.E."/>
            <person name="Waterhouse R.M."/>
            <person name="Zwick A."/>
            <person name="Pang H."/>
        </authorList>
    </citation>
    <scope>NUCLEOTIDE SEQUENCE [LARGE SCALE GENOMIC DNA]</scope>
    <source>
        <strain evidence="2">SYSU2018</strain>
    </source>
</reference>
<accession>A0ABD2P5R3</accession>
<evidence type="ECO:0000313" key="3">
    <source>
        <dbReference type="Proteomes" id="UP001516400"/>
    </source>
</evidence>
<proteinExistence type="predicted"/>
<organism evidence="2 3">
    <name type="scientific">Cryptolaemus montrouzieri</name>
    <dbReference type="NCBI Taxonomy" id="559131"/>
    <lineage>
        <taxon>Eukaryota</taxon>
        <taxon>Metazoa</taxon>
        <taxon>Ecdysozoa</taxon>
        <taxon>Arthropoda</taxon>
        <taxon>Hexapoda</taxon>
        <taxon>Insecta</taxon>
        <taxon>Pterygota</taxon>
        <taxon>Neoptera</taxon>
        <taxon>Endopterygota</taxon>
        <taxon>Coleoptera</taxon>
        <taxon>Polyphaga</taxon>
        <taxon>Cucujiformia</taxon>
        <taxon>Coccinelloidea</taxon>
        <taxon>Coccinellidae</taxon>
        <taxon>Scymninae</taxon>
        <taxon>Scymnini</taxon>
        <taxon>Cryptolaemus</taxon>
    </lineage>
</organism>
<protein>
    <submittedName>
        <fullName evidence="2">Uncharacterized protein</fullName>
    </submittedName>
</protein>
<keyword evidence="3" id="KW-1185">Reference proteome</keyword>